<keyword evidence="2" id="KW-1185">Reference proteome</keyword>
<name>A0ACC0NCX7_RHOML</name>
<organism evidence="1 2">
    <name type="scientific">Rhododendron molle</name>
    <name type="common">Chinese azalea</name>
    <name type="synonym">Azalea mollis</name>
    <dbReference type="NCBI Taxonomy" id="49168"/>
    <lineage>
        <taxon>Eukaryota</taxon>
        <taxon>Viridiplantae</taxon>
        <taxon>Streptophyta</taxon>
        <taxon>Embryophyta</taxon>
        <taxon>Tracheophyta</taxon>
        <taxon>Spermatophyta</taxon>
        <taxon>Magnoliopsida</taxon>
        <taxon>eudicotyledons</taxon>
        <taxon>Gunneridae</taxon>
        <taxon>Pentapetalae</taxon>
        <taxon>asterids</taxon>
        <taxon>Ericales</taxon>
        <taxon>Ericaceae</taxon>
        <taxon>Ericoideae</taxon>
        <taxon>Rhodoreae</taxon>
        <taxon>Rhododendron</taxon>
    </lineage>
</organism>
<sequence>MAMGTGRGRWVLPPPPTHYLLPHLHPRSPTGIFFFLHPRPKRRTGIQNGDSGNCISQF</sequence>
<proteinExistence type="predicted"/>
<evidence type="ECO:0000313" key="2">
    <source>
        <dbReference type="Proteomes" id="UP001062846"/>
    </source>
</evidence>
<gene>
    <name evidence="1" type="ORF">RHMOL_Rhmol06G0145600</name>
</gene>
<protein>
    <submittedName>
        <fullName evidence="1">Uncharacterized protein</fullName>
    </submittedName>
</protein>
<dbReference type="Proteomes" id="UP001062846">
    <property type="component" value="Chromosome 6"/>
</dbReference>
<accession>A0ACC0NCX7</accession>
<dbReference type="EMBL" id="CM046393">
    <property type="protein sequence ID" value="KAI8550934.1"/>
    <property type="molecule type" value="Genomic_DNA"/>
</dbReference>
<evidence type="ECO:0000313" key="1">
    <source>
        <dbReference type="EMBL" id="KAI8550934.1"/>
    </source>
</evidence>
<comment type="caution">
    <text evidence="1">The sequence shown here is derived from an EMBL/GenBank/DDBJ whole genome shotgun (WGS) entry which is preliminary data.</text>
</comment>
<reference evidence="1" key="1">
    <citation type="submission" date="2022-02" db="EMBL/GenBank/DDBJ databases">
        <title>Plant Genome Project.</title>
        <authorList>
            <person name="Zhang R.-G."/>
        </authorList>
    </citation>
    <scope>NUCLEOTIDE SEQUENCE</scope>
    <source>
        <strain evidence="1">AT1</strain>
    </source>
</reference>